<dbReference type="EMBL" id="JBHLWQ010000103">
    <property type="protein sequence ID" value="MFC0200826.1"/>
    <property type="molecule type" value="Genomic_DNA"/>
</dbReference>
<name>A0ABV6CNL8_9RHOB</name>
<proteinExistence type="predicted"/>
<protein>
    <submittedName>
        <fullName evidence="1">Uncharacterized protein</fullName>
    </submittedName>
</protein>
<comment type="caution">
    <text evidence="1">The sequence shown here is derived from an EMBL/GenBank/DDBJ whole genome shotgun (WGS) entry which is preliminary data.</text>
</comment>
<keyword evidence="2" id="KW-1185">Reference proteome</keyword>
<evidence type="ECO:0000313" key="2">
    <source>
        <dbReference type="Proteomes" id="UP001589795"/>
    </source>
</evidence>
<dbReference type="RefSeq" id="WP_265507958.1">
    <property type="nucleotide sequence ID" value="NZ_JAOTBE010000049.1"/>
</dbReference>
<dbReference type="Proteomes" id="UP001589795">
    <property type="component" value="Unassembled WGS sequence"/>
</dbReference>
<accession>A0ABV6CNL8</accession>
<sequence length="81" mass="9221">MSERTWTDAHDDTDVHIANMLGLSAILYEVATDYSGLHNNDPISNGILALVRTINKGMERMEELHAEEWKLRLQVERKDAA</sequence>
<evidence type="ECO:0000313" key="1">
    <source>
        <dbReference type="EMBL" id="MFC0200826.1"/>
    </source>
</evidence>
<gene>
    <name evidence="1" type="ORF">ACFFIZ_11025</name>
</gene>
<organism evidence="1 2">
    <name type="scientific">Paracoccus rhizosphaerae</name>
    <dbReference type="NCBI Taxonomy" id="1133347"/>
    <lineage>
        <taxon>Bacteria</taxon>
        <taxon>Pseudomonadati</taxon>
        <taxon>Pseudomonadota</taxon>
        <taxon>Alphaproteobacteria</taxon>
        <taxon>Rhodobacterales</taxon>
        <taxon>Paracoccaceae</taxon>
        <taxon>Paracoccus</taxon>
    </lineage>
</organism>
<reference evidence="1 2" key="1">
    <citation type="submission" date="2024-09" db="EMBL/GenBank/DDBJ databases">
        <authorList>
            <person name="Sun Q."/>
            <person name="Mori K."/>
        </authorList>
    </citation>
    <scope>NUCLEOTIDE SEQUENCE [LARGE SCALE GENOMIC DNA]</scope>
    <source>
        <strain evidence="1 2">CCM 7904</strain>
    </source>
</reference>